<name>A0A068VKJ9_COFCA</name>
<dbReference type="AlphaFoldDB" id="A0A068VKJ9"/>
<dbReference type="PANTHER" id="PTHR33463">
    <property type="entry name" value="NB-ARC DOMAIN-CONTAINING PROTEIN-RELATED"/>
    <property type="match status" value="1"/>
</dbReference>
<dbReference type="EMBL" id="HG741674">
    <property type="protein sequence ID" value="CDP21137.1"/>
    <property type="molecule type" value="Genomic_DNA"/>
</dbReference>
<dbReference type="GO" id="GO:0006952">
    <property type="term" value="P:defense response"/>
    <property type="evidence" value="ECO:0007669"/>
    <property type="project" value="UniProtKB-KW"/>
</dbReference>
<evidence type="ECO:0000256" key="5">
    <source>
        <dbReference type="ARBA" id="ARBA00022840"/>
    </source>
</evidence>
<evidence type="ECO:0000256" key="1">
    <source>
        <dbReference type="ARBA" id="ARBA00008894"/>
    </source>
</evidence>
<dbReference type="Gramene" id="CDP21137">
    <property type="protein sequence ID" value="CDP21137"/>
    <property type="gene ID" value="GSCOC_T00009739001"/>
</dbReference>
<protein>
    <recommendedName>
        <fullName evidence="6">NB-ARC domain-containing protein</fullName>
    </recommendedName>
</protein>
<evidence type="ECO:0000256" key="2">
    <source>
        <dbReference type="ARBA" id="ARBA00022614"/>
    </source>
</evidence>
<accession>A0A068VKJ9</accession>
<proteinExistence type="inferred from homology"/>
<dbReference type="Pfam" id="PF00931">
    <property type="entry name" value="NB-ARC"/>
    <property type="match status" value="1"/>
</dbReference>
<dbReference type="PANTHER" id="PTHR33463:SF198">
    <property type="entry name" value="RPP4C3"/>
    <property type="match status" value="1"/>
</dbReference>
<dbReference type="FunFam" id="3.40.50.300:FF:001091">
    <property type="entry name" value="Probable disease resistance protein At1g61300"/>
    <property type="match status" value="1"/>
</dbReference>
<keyword evidence="5" id="KW-0067">ATP-binding</keyword>
<dbReference type="GO" id="GO:0005524">
    <property type="term" value="F:ATP binding"/>
    <property type="evidence" value="ECO:0007669"/>
    <property type="project" value="UniProtKB-KW"/>
</dbReference>
<organism evidence="7 8">
    <name type="scientific">Coffea canephora</name>
    <name type="common">Robusta coffee</name>
    <dbReference type="NCBI Taxonomy" id="49390"/>
    <lineage>
        <taxon>Eukaryota</taxon>
        <taxon>Viridiplantae</taxon>
        <taxon>Streptophyta</taxon>
        <taxon>Embryophyta</taxon>
        <taxon>Tracheophyta</taxon>
        <taxon>Spermatophyta</taxon>
        <taxon>Magnoliopsida</taxon>
        <taxon>eudicotyledons</taxon>
        <taxon>Gunneridae</taxon>
        <taxon>Pentapetalae</taxon>
        <taxon>asterids</taxon>
        <taxon>lamiids</taxon>
        <taxon>Gentianales</taxon>
        <taxon>Rubiaceae</taxon>
        <taxon>Ixoroideae</taxon>
        <taxon>Gardenieae complex</taxon>
        <taxon>Bertiereae - Coffeeae clade</taxon>
        <taxon>Coffeeae</taxon>
        <taxon>Coffea</taxon>
    </lineage>
</organism>
<dbReference type="InParanoid" id="A0A068VKJ9"/>
<dbReference type="Gene3D" id="3.40.50.300">
    <property type="entry name" value="P-loop containing nucleotide triphosphate hydrolases"/>
    <property type="match status" value="1"/>
</dbReference>
<feature type="non-terminal residue" evidence="7">
    <location>
        <position position="706"/>
    </location>
</feature>
<comment type="similarity">
    <text evidence="1">Belongs to the disease resistance NB-LRR family.</text>
</comment>
<reference evidence="8" key="1">
    <citation type="journal article" date="2014" name="Science">
        <title>The coffee genome provides insight into the convergent evolution of caffeine biosynthesis.</title>
        <authorList>
            <person name="Denoeud F."/>
            <person name="Carretero-Paulet L."/>
            <person name="Dereeper A."/>
            <person name="Droc G."/>
            <person name="Guyot R."/>
            <person name="Pietrella M."/>
            <person name="Zheng C."/>
            <person name="Alberti A."/>
            <person name="Anthony F."/>
            <person name="Aprea G."/>
            <person name="Aury J.M."/>
            <person name="Bento P."/>
            <person name="Bernard M."/>
            <person name="Bocs S."/>
            <person name="Campa C."/>
            <person name="Cenci A."/>
            <person name="Combes M.C."/>
            <person name="Crouzillat D."/>
            <person name="Da Silva C."/>
            <person name="Daddiego L."/>
            <person name="De Bellis F."/>
            <person name="Dussert S."/>
            <person name="Garsmeur O."/>
            <person name="Gayraud T."/>
            <person name="Guignon V."/>
            <person name="Jahn K."/>
            <person name="Jamilloux V."/>
            <person name="Joet T."/>
            <person name="Labadie K."/>
            <person name="Lan T."/>
            <person name="Leclercq J."/>
            <person name="Lepelley M."/>
            <person name="Leroy T."/>
            <person name="Li L.T."/>
            <person name="Librado P."/>
            <person name="Lopez L."/>
            <person name="Munoz A."/>
            <person name="Noel B."/>
            <person name="Pallavicini A."/>
            <person name="Perrotta G."/>
            <person name="Poncet V."/>
            <person name="Pot D."/>
            <person name="Priyono X."/>
            <person name="Rigoreau M."/>
            <person name="Rouard M."/>
            <person name="Rozas J."/>
            <person name="Tranchant-Dubreuil C."/>
            <person name="VanBuren R."/>
            <person name="Zhang Q."/>
            <person name="Andrade A.C."/>
            <person name="Argout X."/>
            <person name="Bertrand B."/>
            <person name="de Kochko A."/>
            <person name="Graziosi G."/>
            <person name="Henry R.J."/>
            <person name="Jayarama X."/>
            <person name="Ming R."/>
            <person name="Nagai C."/>
            <person name="Rounsley S."/>
            <person name="Sankoff D."/>
            <person name="Giuliano G."/>
            <person name="Albert V.A."/>
            <person name="Wincker P."/>
            <person name="Lashermes P."/>
        </authorList>
    </citation>
    <scope>NUCLEOTIDE SEQUENCE [LARGE SCALE GENOMIC DNA]</scope>
    <source>
        <strain evidence="8">cv. DH200-94</strain>
    </source>
</reference>
<dbReference type="InterPro" id="IPR027417">
    <property type="entry name" value="P-loop_NTPase"/>
</dbReference>
<dbReference type="InterPro" id="IPR050905">
    <property type="entry name" value="Plant_NBS-LRR"/>
</dbReference>
<dbReference type="Gene3D" id="1.10.10.10">
    <property type="entry name" value="Winged helix-like DNA-binding domain superfamily/Winged helix DNA-binding domain"/>
    <property type="match status" value="1"/>
</dbReference>
<dbReference type="OMA" id="EWVEDVE"/>
<keyword evidence="8" id="KW-1185">Reference proteome</keyword>
<dbReference type="PhylomeDB" id="A0A068VKJ9"/>
<keyword evidence="4" id="KW-0611">Plant defense</keyword>
<evidence type="ECO:0000256" key="3">
    <source>
        <dbReference type="ARBA" id="ARBA00022741"/>
    </source>
</evidence>
<dbReference type="Gene3D" id="3.80.10.10">
    <property type="entry name" value="Ribonuclease Inhibitor"/>
    <property type="match status" value="1"/>
</dbReference>
<dbReference type="InterPro" id="IPR036388">
    <property type="entry name" value="WH-like_DNA-bd_sf"/>
</dbReference>
<dbReference type="STRING" id="49390.A0A068VKJ9"/>
<feature type="domain" description="NB-ARC" evidence="6">
    <location>
        <begin position="166"/>
        <end position="304"/>
    </location>
</feature>
<sequence length="706" mass="80452">MAIQDIALSIVGPFVEKCVNPILRQFKYLIFYKSNVQTLSNEINGLGLQQAEVQRLIDAAENNAEKIKPTVTDWMKNVDDLKKEAYTISQGMESVEVNCFNIVRLPNLKSCYLLGRRAAKITDVAQKLIGEGKFDQVGYIAPLGKMPFSEQTQSSKEGLVSRMLKKKEVIEALKEDKTGLVAICGMPGVGKTYLVEQIADQVKFEKLFGEVAKANLSQNPNTRTVQDQLAEQLGLKISEKTDRARAERMYTRLSNGDKRILVILDDVREEVDFKSLGIPVRGECKGLKVILTSRLSHVCSLPLAIVVVAKAFKSNHTTPESWNIALRQLKKYTMRDIEGVQDLVFSSIMWSYDHLESAEAKSLLFLCSLFPEDYSIPLERLVRYGKGLQLFQDRETLGDVRDRVHMLINELKKYYLLVSSDGEQEDSVKLHNAVRDVCLSIASKGEHVFLVRNARVEERHPYTAISLTVKDYRVQLLPFGKKSPWLKLLRLVFQSDTLYLSIDSFVGMEVLRVMEINNAYIEFTVLWPAQNLTSICTLCLDGCTLPTGTSSMIGYMTQLEILSFFQSALEDDQFPRKIAQMSNLKLLDLRVRCSLQPLPRGILSSLKKLEELYLAPDYHLHLGRDKEEERECIKEIISLSNLECLQIHVYDLNLLLQLLHGFPTQRLSRFLIEGGAYNMGWRDLSRDFQFGRTFELHLELRISPWT</sequence>
<evidence type="ECO:0000256" key="4">
    <source>
        <dbReference type="ARBA" id="ARBA00022821"/>
    </source>
</evidence>
<evidence type="ECO:0000259" key="6">
    <source>
        <dbReference type="Pfam" id="PF00931"/>
    </source>
</evidence>
<dbReference type="Proteomes" id="UP000295252">
    <property type="component" value="Chromosome VIII"/>
</dbReference>
<dbReference type="GO" id="GO:0043531">
    <property type="term" value="F:ADP binding"/>
    <property type="evidence" value="ECO:0007669"/>
    <property type="project" value="InterPro"/>
</dbReference>
<dbReference type="PRINTS" id="PR00364">
    <property type="entry name" value="DISEASERSIST"/>
</dbReference>
<evidence type="ECO:0000313" key="7">
    <source>
        <dbReference type="EMBL" id="CDP21137.1"/>
    </source>
</evidence>
<dbReference type="SUPFAM" id="SSF52058">
    <property type="entry name" value="L domain-like"/>
    <property type="match status" value="1"/>
</dbReference>
<evidence type="ECO:0000313" key="8">
    <source>
        <dbReference type="Proteomes" id="UP000295252"/>
    </source>
</evidence>
<dbReference type="InterPro" id="IPR002182">
    <property type="entry name" value="NB-ARC"/>
</dbReference>
<dbReference type="SUPFAM" id="SSF52540">
    <property type="entry name" value="P-loop containing nucleoside triphosphate hydrolases"/>
    <property type="match status" value="1"/>
</dbReference>
<gene>
    <name evidence="7" type="ORF">GSCOC_T00009739001</name>
</gene>
<keyword evidence="3" id="KW-0547">Nucleotide-binding</keyword>
<keyword evidence="2" id="KW-0433">Leucine-rich repeat</keyword>
<dbReference type="InterPro" id="IPR032675">
    <property type="entry name" value="LRR_dom_sf"/>
</dbReference>